<dbReference type="SMART" id="SM00382">
    <property type="entry name" value="AAA"/>
    <property type="match status" value="1"/>
</dbReference>
<dbReference type="Pfam" id="PF00005">
    <property type="entry name" value="ABC_tran"/>
    <property type="match status" value="1"/>
</dbReference>
<dbReference type="AlphaFoldDB" id="A0AAV2YVD8"/>
<evidence type="ECO:0000256" key="2">
    <source>
        <dbReference type="ARBA" id="ARBA00022737"/>
    </source>
</evidence>
<dbReference type="InterPro" id="IPR003439">
    <property type="entry name" value="ABC_transporter-like_ATP-bd"/>
</dbReference>
<keyword evidence="8" id="KW-1185">Reference proteome</keyword>
<protein>
    <recommendedName>
        <fullName evidence="6">ABC transporter domain-containing protein</fullName>
    </recommendedName>
</protein>
<feature type="region of interest" description="Disordered" evidence="5">
    <location>
        <begin position="1"/>
        <end position="25"/>
    </location>
</feature>
<dbReference type="PANTHER" id="PTHR19229:SF36">
    <property type="entry name" value="ATP-BINDING CASSETTE SUB-FAMILY A MEMBER 2"/>
    <property type="match status" value="1"/>
</dbReference>
<sequence length="453" mass="50807">MKDSPYRSRGNTVTPGPGTILDDNVERERRRIAAQRGPLADPHRQDDVQLYNVSKLVPTASSPITALLSTSVGFYAGECFCVLGVKGSGKSTLLKILAGETLPTTGDVIVSGYHIVDELWEVRQRRIVGYCPQDDKCLDPLLRVREHFEMLAAMNNMGATDDARCTIVMQVVNTMGLTNCQNCLIGSLSQCEQRLVSIGSAIMGLPPVVLLDEPTARVDAASRERIWRILRTLCIDQRACTLIVATQNLDECEALSSRVGVVVDGMLQSFDVFEELARMGDFGWVLDVQTAEPTDAKIDELARGYFDDSEQFLTSATLTGKCEAMGNSFWVNNISSTHPTGQWLALALARDGFLSRTVFCTWWLSELRHEAFLQSLENAFGRDYMRLLFREHARCRFQLILEESDLRLSQVFKMLEKAKCQNNISQYFLQRSTLQEVLATHAMTAHPTRSWYR</sequence>
<dbReference type="EMBL" id="DAKRPA010000137">
    <property type="protein sequence ID" value="DAZ97363.1"/>
    <property type="molecule type" value="Genomic_DNA"/>
</dbReference>
<keyword evidence="1" id="KW-0813">Transport</keyword>
<reference evidence="7" key="2">
    <citation type="journal article" date="2023" name="Microbiol Resour">
        <title>Decontamination and Annotation of the Draft Genome Sequence of the Oomycete Lagenidium giganteum ARSEF 373.</title>
        <authorList>
            <person name="Morgan W.R."/>
            <person name="Tartar A."/>
        </authorList>
    </citation>
    <scope>NUCLEOTIDE SEQUENCE</scope>
    <source>
        <strain evidence="7">ARSEF 373</strain>
    </source>
</reference>
<organism evidence="7 8">
    <name type="scientific">Lagenidium giganteum</name>
    <dbReference type="NCBI Taxonomy" id="4803"/>
    <lineage>
        <taxon>Eukaryota</taxon>
        <taxon>Sar</taxon>
        <taxon>Stramenopiles</taxon>
        <taxon>Oomycota</taxon>
        <taxon>Peronosporomycetes</taxon>
        <taxon>Pythiales</taxon>
        <taxon>Pythiaceae</taxon>
    </lineage>
</organism>
<dbReference type="InterPro" id="IPR026082">
    <property type="entry name" value="ABCA"/>
</dbReference>
<dbReference type="PANTHER" id="PTHR19229">
    <property type="entry name" value="ATP-BINDING CASSETTE TRANSPORTER SUBFAMILY A ABCA"/>
    <property type="match status" value="1"/>
</dbReference>
<reference evidence="7" key="1">
    <citation type="submission" date="2022-11" db="EMBL/GenBank/DDBJ databases">
        <authorList>
            <person name="Morgan W.R."/>
            <person name="Tartar A."/>
        </authorList>
    </citation>
    <scope>NUCLEOTIDE SEQUENCE</scope>
    <source>
        <strain evidence="7">ARSEF 373</strain>
    </source>
</reference>
<evidence type="ECO:0000256" key="3">
    <source>
        <dbReference type="ARBA" id="ARBA00022741"/>
    </source>
</evidence>
<accession>A0AAV2YVD8</accession>
<gene>
    <name evidence="7" type="ORF">N0F65_003386</name>
</gene>
<dbReference type="GO" id="GO:0016887">
    <property type="term" value="F:ATP hydrolysis activity"/>
    <property type="evidence" value="ECO:0007669"/>
    <property type="project" value="InterPro"/>
</dbReference>
<dbReference type="GO" id="GO:0005319">
    <property type="term" value="F:lipid transporter activity"/>
    <property type="evidence" value="ECO:0007669"/>
    <property type="project" value="TreeGrafter"/>
</dbReference>
<dbReference type="PROSITE" id="PS50893">
    <property type="entry name" value="ABC_TRANSPORTER_2"/>
    <property type="match status" value="1"/>
</dbReference>
<keyword evidence="4" id="KW-0067">ATP-binding</keyword>
<feature type="domain" description="ABC transporter" evidence="6">
    <location>
        <begin position="48"/>
        <end position="289"/>
    </location>
</feature>
<dbReference type="Gene3D" id="3.40.50.300">
    <property type="entry name" value="P-loop containing nucleotide triphosphate hydrolases"/>
    <property type="match status" value="1"/>
</dbReference>
<evidence type="ECO:0000256" key="4">
    <source>
        <dbReference type="ARBA" id="ARBA00022840"/>
    </source>
</evidence>
<dbReference type="InterPro" id="IPR003593">
    <property type="entry name" value="AAA+_ATPase"/>
</dbReference>
<evidence type="ECO:0000256" key="1">
    <source>
        <dbReference type="ARBA" id="ARBA00022448"/>
    </source>
</evidence>
<evidence type="ECO:0000313" key="7">
    <source>
        <dbReference type="EMBL" id="DAZ97363.1"/>
    </source>
</evidence>
<dbReference type="GO" id="GO:0140359">
    <property type="term" value="F:ABC-type transporter activity"/>
    <property type="evidence" value="ECO:0007669"/>
    <property type="project" value="InterPro"/>
</dbReference>
<keyword evidence="3" id="KW-0547">Nucleotide-binding</keyword>
<dbReference type="InterPro" id="IPR027417">
    <property type="entry name" value="P-loop_NTPase"/>
</dbReference>
<dbReference type="GO" id="GO:0016020">
    <property type="term" value="C:membrane"/>
    <property type="evidence" value="ECO:0007669"/>
    <property type="project" value="InterPro"/>
</dbReference>
<comment type="caution">
    <text evidence="7">The sequence shown here is derived from an EMBL/GenBank/DDBJ whole genome shotgun (WGS) entry which is preliminary data.</text>
</comment>
<evidence type="ECO:0000256" key="5">
    <source>
        <dbReference type="SAM" id="MobiDB-lite"/>
    </source>
</evidence>
<dbReference type="GO" id="GO:0005524">
    <property type="term" value="F:ATP binding"/>
    <property type="evidence" value="ECO:0007669"/>
    <property type="project" value="UniProtKB-KW"/>
</dbReference>
<dbReference type="SUPFAM" id="SSF52540">
    <property type="entry name" value="P-loop containing nucleoside triphosphate hydrolases"/>
    <property type="match status" value="1"/>
</dbReference>
<name>A0AAV2YVD8_9STRA</name>
<keyword evidence="2" id="KW-0677">Repeat</keyword>
<proteinExistence type="predicted"/>
<dbReference type="Proteomes" id="UP001146120">
    <property type="component" value="Unassembled WGS sequence"/>
</dbReference>
<evidence type="ECO:0000259" key="6">
    <source>
        <dbReference type="PROSITE" id="PS50893"/>
    </source>
</evidence>
<evidence type="ECO:0000313" key="8">
    <source>
        <dbReference type="Proteomes" id="UP001146120"/>
    </source>
</evidence>